<accession>A0A2P2JIT6</accession>
<organism evidence="2">
    <name type="scientific">Rhizophora mucronata</name>
    <name type="common">Asiatic mangrove</name>
    <dbReference type="NCBI Taxonomy" id="61149"/>
    <lineage>
        <taxon>Eukaryota</taxon>
        <taxon>Viridiplantae</taxon>
        <taxon>Streptophyta</taxon>
        <taxon>Embryophyta</taxon>
        <taxon>Tracheophyta</taxon>
        <taxon>Spermatophyta</taxon>
        <taxon>Magnoliopsida</taxon>
        <taxon>eudicotyledons</taxon>
        <taxon>Gunneridae</taxon>
        <taxon>Pentapetalae</taxon>
        <taxon>rosids</taxon>
        <taxon>fabids</taxon>
        <taxon>Malpighiales</taxon>
        <taxon>Rhizophoraceae</taxon>
        <taxon>Rhizophora</taxon>
    </lineage>
</organism>
<protein>
    <submittedName>
        <fullName evidence="2">Uncharacterized protein</fullName>
    </submittedName>
</protein>
<keyword evidence="1" id="KW-0472">Membrane</keyword>
<sequence>MLDAPGRHLKPPARLIFWFGRPFHMQIIPILMKTYHLAIVRESPPVLGCYYSSTRFFTLVRIIHVSPIFCLGLTSSISLIINCPVLSTNAYQRKARA</sequence>
<reference evidence="2" key="1">
    <citation type="submission" date="2018-02" db="EMBL/GenBank/DDBJ databases">
        <title>Rhizophora mucronata_Transcriptome.</title>
        <authorList>
            <person name="Meera S.P."/>
            <person name="Sreeshan A."/>
            <person name="Augustine A."/>
        </authorList>
    </citation>
    <scope>NUCLEOTIDE SEQUENCE</scope>
    <source>
        <tissue evidence="2">Leaf</tissue>
    </source>
</reference>
<feature type="transmembrane region" description="Helical" evidence="1">
    <location>
        <begin position="62"/>
        <end position="86"/>
    </location>
</feature>
<dbReference type="EMBL" id="GGEC01012907">
    <property type="protein sequence ID" value="MBW93390.1"/>
    <property type="molecule type" value="Transcribed_RNA"/>
</dbReference>
<evidence type="ECO:0000256" key="1">
    <source>
        <dbReference type="SAM" id="Phobius"/>
    </source>
</evidence>
<proteinExistence type="predicted"/>
<dbReference type="AlphaFoldDB" id="A0A2P2JIT6"/>
<name>A0A2P2JIT6_RHIMU</name>
<evidence type="ECO:0000313" key="2">
    <source>
        <dbReference type="EMBL" id="MBW93390.1"/>
    </source>
</evidence>
<keyword evidence="1" id="KW-1133">Transmembrane helix</keyword>
<keyword evidence="1" id="KW-0812">Transmembrane</keyword>